<evidence type="ECO:0000313" key="2">
    <source>
        <dbReference type="EMBL" id="KLO06612.1"/>
    </source>
</evidence>
<feature type="transmembrane region" description="Helical" evidence="1">
    <location>
        <begin position="99"/>
        <end position="116"/>
    </location>
</feature>
<feature type="transmembrane region" description="Helical" evidence="1">
    <location>
        <begin position="76"/>
        <end position="93"/>
    </location>
</feature>
<gene>
    <name evidence="2" type="ORF">SCHPADRAFT_895285</name>
</gene>
<evidence type="ECO:0000313" key="3">
    <source>
        <dbReference type="Proteomes" id="UP000053477"/>
    </source>
</evidence>
<keyword evidence="1" id="KW-1133">Transmembrane helix</keyword>
<keyword evidence="1" id="KW-0472">Membrane</keyword>
<keyword evidence="3" id="KW-1185">Reference proteome</keyword>
<feature type="transmembrane region" description="Helical" evidence="1">
    <location>
        <begin position="209"/>
        <end position="232"/>
    </location>
</feature>
<protein>
    <submittedName>
        <fullName evidence="2">Uncharacterized protein</fullName>
    </submittedName>
</protein>
<keyword evidence="1" id="KW-0812">Transmembrane</keyword>
<feature type="transmembrane region" description="Helical" evidence="1">
    <location>
        <begin position="363"/>
        <end position="385"/>
    </location>
</feature>
<organism evidence="2 3">
    <name type="scientific">Schizopora paradoxa</name>
    <dbReference type="NCBI Taxonomy" id="27342"/>
    <lineage>
        <taxon>Eukaryota</taxon>
        <taxon>Fungi</taxon>
        <taxon>Dikarya</taxon>
        <taxon>Basidiomycota</taxon>
        <taxon>Agaricomycotina</taxon>
        <taxon>Agaricomycetes</taxon>
        <taxon>Hymenochaetales</taxon>
        <taxon>Schizoporaceae</taxon>
        <taxon>Schizopora</taxon>
    </lineage>
</organism>
<feature type="transmembrane region" description="Helical" evidence="1">
    <location>
        <begin position="16"/>
        <end position="42"/>
    </location>
</feature>
<dbReference type="EMBL" id="KQ086192">
    <property type="protein sequence ID" value="KLO06612.1"/>
    <property type="molecule type" value="Genomic_DNA"/>
</dbReference>
<reference evidence="2 3" key="1">
    <citation type="submission" date="2015-04" db="EMBL/GenBank/DDBJ databases">
        <title>Complete genome sequence of Schizopora paradoxa KUC8140, a cosmopolitan wood degrader in East Asia.</title>
        <authorList>
            <consortium name="DOE Joint Genome Institute"/>
            <person name="Min B."/>
            <person name="Park H."/>
            <person name="Jang Y."/>
            <person name="Kim J.-J."/>
            <person name="Kim K.H."/>
            <person name="Pangilinan J."/>
            <person name="Lipzen A."/>
            <person name="Riley R."/>
            <person name="Grigoriev I.V."/>
            <person name="Spatafora J.W."/>
            <person name="Choi I.-G."/>
        </authorList>
    </citation>
    <scope>NUCLEOTIDE SEQUENCE [LARGE SCALE GENOMIC DNA]</scope>
    <source>
        <strain evidence="2 3">KUC8140</strain>
    </source>
</reference>
<dbReference type="InParanoid" id="A0A0H2R5J0"/>
<name>A0A0H2R5J0_9AGAM</name>
<proteinExistence type="predicted"/>
<dbReference type="AlphaFoldDB" id="A0A0H2R5J0"/>
<dbReference type="OrthoDB" id="3264527at2759"/>
<feature type="transmembrane region" description="Helical" evidence="1">
    <location>
        <begin position="252"/>
        <end position="274"/>
    </location>
</feature>
<sequence length="435" mass="48243">MTTDTLRFLWSALLKLWAFSPVLVPTMTVYFTIVPVSLKVWIGAQNAPRVLRNPKPKVNRNHVKAFFLCKDPTMESIAFALLLIIVHGVDYFVPEDMGAKKWIVFGILFIPGTYSVRRLPVRSFALIVARTNFGVPFFIQTESAKFSYIGPIQVFAGAGACIYALLNPPCSVYEGLGYSQGILYGSFLHVLLLGTVATTTKERSLKFCILTGGLIGTVSAMIIVGAIFHVFIGGPPRAAPTCTTSGPQSRAVLKSSSLSCVFSWFVFEIIALCYKMDYSHALEFGRIAAPVVEFRRLDNANSDTTGKETTSHRVLQILPSFRIAFESPYFNASITGLLVSAVFMAILLAWLDVSGRLRSGYEFFQFFLNIISMPFVCTFPLALAYKRGELRKVWGYKEKWADNPKGVSLVSSETEISESTIGLEVCEDKPIEERC</sequence>
<feature type="transmembrane region" description="Helical" evidence="1">
    <location>
        <begin position="146"/>
        <end position="166"/>
    </location>
</feature>
<evidence type="ECO:0000256" key="1">
    <source>
        <dbReference type="SAM" id="Phobius"/>
    </source>
</evidence>
<feature type="transmembrane region" description="Helical" evidence="1">
    <location>
        <begin position="178"/>
        <end position="197"/>
    </location>
</feature>
<accession>A0A0H2R5J0</accession>
<dbReference type="Proteomes" id="UP000053477">
    <property type="component" value="Unassembled WGS sequence"/>
</dbReference>
<feature type="transmembrane region" description="Helical" evidence="1">
    <location>
        <begin position="329"/>
        <end position="351"/>
    </location>
</feature>